<accession>A0A8R1E704</accession>
<reference evidence="2" key="2">
    <citation type="submission" date="2022-06" db="UniProtKB">
        <authorList>
            <consortium name="EnsemblMetazoa"/>
        </authorList>
    </citation>
    <scope>IDENTIFICATION</scope>
    <source>
        <strain evidence="2">DF5081</strain>
    </source>
</reference>
<keyword evidence="3" id="KW-1185">Reference proteome</keyword>
<protein>
    <submittedName>
        <fullName evidence="2">Uncharacterized protein</fullName>
    </submittedName>
</protein>
<evidence type="ECO:0000256" key="1">
    <source>
        <dbReference type="SAM" id="MobiDB-lite"/>
    </source>
</evidence>
<proteinExistence type="predicted"/>
<name>A0A8R1E704_CAEJA</name>
<evidence type="ECO:0000313" key="2">
    <source>
        <dbReference type="EnsemblMetazoa" id="CJA25066.1"/>
    </source>
</evidence>
<organism evidence="2 3">
    <name type="scientific">Caenorhabditis japonica</name>
    <dbReference type="NCBI Taxonomy" id="281687"/>
    <lineage>
        <taxon>Eukaryota</taxon>
        <taxon>Metazoa</taxon>
        <taxon>Ecdysozoa</taxon>
        <taxon>Nematoda</taxon>
        <taxon>Chromadorea</taxon>
        <taxon>Rhabditida</taxon>
        <taxon>Rhabditina</taxon>
        <taxon>Rhabditomorpha</taxon>
        <taxon>Rhabditoidea</taxon>
        <taxon>Rhabditidae</taxon>
        <taxon>Peloderinae</taxon>
        <taxon>Caenorhabditis</taxon>
    </lineage>
</organism>
<dbReference type="Proteomes" id="UP000005237">
    <property type="component" value="Unassembled WGS sequence"/>
</dbReference>
<dbReference type="EnsemblMetazoa" id="CJA25066.1">
    <property type="protein sequence ID" value="CJA25066.1"/>
    <property type="gene ID" value="WBGene00180638"/>
</dbReference>
<feature type="compositionally biased region" description="Basic residues" evidence="1">
    <location>
        <begin position="34"/>
        <end position="51"/>
    </location>
</feature>
<reference evidence="3" key="1">
    <citation type="submission" date="2010-08" db="EMBL/GenBank/DDBJ databases">
        <authorList>
            <consortium name="Caenorhabditis japonica Sequencing Consortium"/>
            <person name="Wilson R.K."/>
        </authorList>
    </citation>
    <scope>NUCLEOTIDE SEQUENCE [LARGE SCALE GENOMIC DNA]</scope>
    <source>
        <strain evidence="3">DF5081</strain>
    </source>
</reference>
<dbReference type="AlphaFoldDB" id="A0A8R1E704"/>
<feature type="region of interest" description="Disordered" evidence="1">
    <location>
        <begin position="34"/>
        <end position="55"/>
    </location>
</feature>
<sequence length="195" mass="22661">MNGTNATNREEFTLKELEVAWILANFHIEHKRREQARRRRDRANKYKKRKVQNVQKKSKNDLATLALNNNVSIPAFRGERPNPGNSTAIFSRKPNIQRLEENQESIPVVNYLNATTTLQPTAIHSEHTPMQQQNVEDRLQELNSTLGWIAELEVITGRSSGVFSSTQIRDHFFILKHQYNYQNKPHAIINHQNNL</sequence>
<evidence type="ECO:0000313" key="3">
    <source>
        <dbReference type="Proteomes" id="UP000005237"/>
    </source>
</evidence>